<dbReference type="PANTHER" id="PTHR28229:SF1">
    <property type="entry name" value="TRANSLOCATION PROTEIN SEC66"/>
    <property type="match status" value="1"/>
</dbReference>
<feature type="region of interest" description="Disordered" evidence="1">
    <location>
        <begin position="148"/>
        <end position="236"/>
    </location>
</feature>
<name>A0A1Y2F3H3_9BASI</name>
<evidence type="ECO:0000256" key="1">
    <source>
        <dbReference type="SAM" id="MobiDB-lite"/>
    </source>
</evidence>
<feature type="transmembrane region" description="Helical" evidence="2">
    <location>
        <begin position="6"/>
        <end position="25"/>
    </location>
</feature>
<dbReference type="OrthoDB" id="73168at2759"/>
<feature type="compositionally biased region" description="Low complexity" evidence="1">
    <location>
        <begin position="209"/>
        <end position="223"/>
    </location>
</feature>
<dbReference type="AlphaFoldDB" id="A0A1Y2F3H3"/>
<gene>
    <name evidence="3" type="ORF">BCR35DRAFT_352949</name>
</gene>
<keyword evidence="4" id="KW-1185">Reference proteome</keyword>
<dbReference type="FunCoup" id="A0A1Y2F3H3">
    <property type="interactions" value="48"/>
</dbReference>
<keyword evidence="2" id="KW-0472">Membrane</keyword>
<feature type="compositionally biased region" description="Basic residues" evidence="1">
    <location>
        <begin position="224"/>
        <end position="236"/>
    </location>
</feature>
<dbReference type="EMBL" id="MCGR01000029">
    <property type="protein sequence ID" value="ORY78450.1"/>
    <property type="molecule type" value="Genomic_DNA"/>
</dbReference>
<reference evidence="3 4" key="1">
    <citation type="submission" date="2016-07" db="EMBL/GenBank/DDBJ databases">
        <title>Pervasive Adenine N6-methylation of Active Genes in Fungi.</title>
        <authorList>
            <consortium name="DOE Joint Genome Institute"/>
            <person name="Mondo S.J."/>
            <person name="Dannebaum R.O."/>
            <person name="Kuo R.C."/>
            <person name="Labutti K."/>
            <person name="Haridas S."/>
            <person name="Kuo A."/>
            <person name="Salamov A."/>
            <person name="Ahrendt S.R."/>
            <person name="Lipzen A."/>
            <person name="Sullivan W."/>
            <person name="Andreopoulos W.B."/>
            <person name="Clum A."/>
            <person name="Lindquist E."/>
            <person name="Daum C."/>
            <person name="Ramamoorthy G.K."/>
            <person name="Gryganskyi A."/>
            <person name="Culley D."/>
            <person name="Magnuson J.K."/>
            <person name="James T.Y."/>
            <person name="O'Malley M.A."/>
            <person name="Stajich J.E."/>
            <person name="Spatafora J.W."/>
            <person name="Visel A."/>
            <person name="Grigoriev I.V."/>
        </authorList>
    </citation>
    <scope>NUCLEOTIDE SEQUENCE [LARGE SCALE GENOMIC DNA]</scope>
    <source>
        <strain evidence="3 4">62-1032</strain>
    </source>
</reference>
<dbReference type="PANTHER" id="PTHR28229">
    <property type="entry name" value="TRANSLOCATION PROTEIN SEC66"/>
    <property type="match status" value="1"/>
</dbReference>
<evidence type="ECO:0000313" key="3">
    <source>
        <dbReference type="EMBL" id="ORY78450.1"/>
    </source>
</evidence>
<protein>
    <submittedName>
        <fullName evidence="3">Pre protein translocase subunit Sec66-domain-containing protein</fullName>
    </submittedName>
</protein>
<dbReference type="InParanoid" id="A0A1Y2F3H3"/>
<dbReference type="InterPro" id="IPR018624">
    <property type="entry name" value="Sec66"/>
</dbReference>
<keyword evidence="2" id="KW-0812">Transmembrane</keyword>
<evidence type="ECO:0000313" key="4">
    <source>
        <dbReference type="Proteomes" id="UP000193467"/>
    </source>
</evidence>
<comment type="caution">
    <text evidence="3">The sequence shown here is derived from an EMBL/GenBank/DDBJ whole genome shotgun (WGS) entry which is preliminary data.</text>
</comment>
<dbReference type="GO" id="GO:0031204">
    <property type="term" value="P:post-translational protein targeting to membrane, translocation"/>
    <property type="evidence" value="ECO:0007669"/>
    <property type="project" value="InterPro"/>
</dbReference>
<dbReference type="STRING" id="106004.A0A1Y2F3H3"/>
<dbReference type="Pfam" id="PF09802">
    <property type="entry name" value="Sec66"/>
    <property type="match status" value="1"/>
</dbReference>
<evidence type="ECO:0000256" key="2">
    <source>
        <dbReference type="SAM" id="Phobius"/>
    </source>
</evidence>
<dbReference type="Proteomes" id="UP000193467">
    <property type="component" value="Unassembled WGS sequence"/>
</dbReference>
<organism evidence="3 4">
    <name type="scientific">Leucosporidium creatinivorum</name>
    <dbReference type="NCBI Taxonomy" id="106004"/>
    <lineage>
        <taxon>Eukaryota</taxon>
        <taxon>Fungi</taxon>
        <taxon>Dikarya</taxon>
        <taxon>Basidiomycota</taxon>
        <taxon>Pucciniomycotina</taxon>
        <taxon>Microbotryomycetes</taxon>
        <taxon>Leucosporidiales</taxon>
        <taxon>Leucosporidium</taxon>
    </lineage>
</organism>
<accession>A0A1Y2F3H3</accession>
<sequence>MVSVLVPLSYVVFLFGSLAIFSRYYRANQSKKQAAPPWFPKHKSRDIYISLLSLDPPPPRPILIAALLRRAMDDIGDDLWERFQVAEKELEAEIVEVVGEANTFQEGYGQQVFGIASEMVSHERWKEVYEKIGEKRKVEEARLTSPLPTLALSPNQHLTPSSLTLSPSNPLPTAASLTTSPSPAPAPTPTAAPLTSTQTTSTPPPPSTPLKKAPTPATPAKIASPKKRTTRRPMSP</sequence>
<proteinExistence type="predicted"/>
<dbReference type="GO" id="GO:0031207">
    <property type="term" value="C:Sec62/Sec63 complex"/>
    <property type="evidence" value="ECO:0007669"/>
    <property type="project" value="InterPro"/>
</dbReference>
<keyword evidence="2" id="KW-1133">Transmembrane helix</keyword>
<feature type="compositionally biased region" description="Low complexity" evidence="1">
    <location>
        <begin position="148"/>
        <end position="181"/>
    </location>
</feature>
<feature type="compositionally biased region" description="Low complexity" evidence="1">
    <location>
        <begin position="191"/>
        <end position="201"/>
    </location>
</feature>